<evidence type="ECO:0000313" key="2">
    <source>
        <dbReference type="EMBL" id="QJA61606.1"/>
    </source>
</evidence>
<accession>A0A6M3IVP1</accession>
<protein>
    <submittedName>
        <fullName evidence="2">Putative lectin/glucanase superfamily protein</fullName>
    </submittedName>
</protein>
<evidence type="ECO:0000259" key="1">
    <source>
        <dbReference type="Pfam" id="PF06536"/>
    </source>
</evidence>
<organism evidence="2">
    <name type="scientific">viral metagenome</name>
    <dbReference type="NCBI Taxonomy" id="1070528"/>
    <lineage>
        <taxon>unclassified sequences</taxon>
        <taxon>metagenomes</taxon>
        <taxon>organismal metagenomes</taxon>
    </lineage>
</organism>
<dbReference type="InterPro" id="IPR010537">
    <property type="entry name" value="Avian_adenovirus_fibre_N"/>
</dbReference>
<reference evidence="2" key="1">
    <citation type="submission" date="2020-03" db="EMBL/GenBank/DDBJ databases">
        <title>The deep terrestrial virosphere.</title>
        <authorList>
            <person name="Holmfeldt K."/>
            <person name="Nilsson E."/>
            <person name="Simone D."/>
            <person name="Lopez-Fernandez M."/>
            <person name="Wu X."/>
            <person name="de Brujin I."/>
            <person name="Lundin D."/>
            <person name="Andersson A."/>
            <person name="Bertilsson S."/>
            <person name="Dopson M."/>
        </authorList>
    </citation>
    <scope>NUCLEOTIDE SEQUENCE</scope>
    <source>
        <strain evidence="2">MM415B00913</strain>
    </source>
</reference>
<dbReference type="Pfam" id="PF13385">
    <property type="entry name" value="Laminin_G_3"/>
    <property type="match status" value="1"/>
</dbReference>
<dbReference type="InterPro" id="IPR013320">
    <property type="entry name" value="ConA-like_dom_sf"/>
</dbReference>
<feature type="domain" description="Avian adenovirus fibre N-terminal" evidence="1">
    <location>
        <begin position="90"/>
        <end position="142"/>
    </location>
</feature>
<gene>
    <name evidence="2" type="ORF">MM415B00913_0004</name>
</gene>
<dbReference type="AlphaFoldDB" id="A0A6M3IVP1"/>
<name>A0A6M3IVP1_9ZZZZ</name>
<sequence length="882" mass="93965">MAVNFRRMKYWGQNREIYDLTDQFNKALESLQISAQDVQSKSITIDNINWNISAGDGLTIDQNGIQLVLKAGGGLDVDLTGLSVDCTDIIDTSYGLTESSNKLQISLDAASGLEFNAGVLRAKIYTDEGLERDSNGLSVDVTDIIDTNYGLTEDTNNIRINLEASGGLDFATGALGVDVTDFIDTNYGLTEDTNNIRINLEASGGLDFATGALGVDVTDFIDTAYGLTETSNNIQINLEASGGLDFAAGALGVDVTDFIDFNYGLTEDSNNIRVNIEPNEGIYLYSYGGGDGANDKLLLHLNGADGDTSTTDSSTSAHTIVFHGNAQLDTADKKWGTASLLCDGTTDYLSINDSADWDICASAVDSWTIDFWIKFNVINPVANFLVTQYESIYGFWVIAHYPDSGLGFMFANDVGLIIDTGTGGIISDTTTWHHVALCKVAEMYGMYLDGQQVTWCSDSSTDTLTGALIIGAAGPGTYSLNGWMDEVKITHENYFSAAPNSGKSDTITVPTSEYGASFYNYTLAVDYDDSTIGIVSTKLAVKTNGINDTHIDWGTGTNQVSAVDMPIADAGSLITATDVEAALQEVFAKDPTVTLTGDVTGTGTHTNLGNTSFTTTIVADAVHDTMIDWGTGAGQVSADDVPDGSTNAIITLTQETNFETAYSLRVPVVDTQTIVKGSVDATKLIRFEIDGLTTSTTRVLTVQDKDITIADNADIPTISDVAYDTTTWDANTDGATKNAIRDKIETMDTAIGLNTSKVTESTTVTSPLVLTTYDISIPAATNAAAGHATAAHITAIEANTAHVSNDGTDHGYIDQDLQTIASPSFVGLTLTGEANLKLYSQDAEPSLGADGNCAFWKDTNDFDRIYLVFRRGTGDQVKIELT</sequence>
<dbReference type="GO" id="GO:0030246">
    <property type="term" value="F:carbohydrate binding"/>
    <property type="evidence" value="ECO:0007669"/>
    <property type="project" value="UniProtKB-KW"/>
</dbReference>
<keyword evidence="2" id="KW-0430">Lectin</keyword>
<proteinExistence type="predicted"/>
<dbReference type="GO" id="GO:0019062">
    <property type="term" value="P:virion attachment to host cell"/>
    <property type="evidence" value="ECO:0007669"/>
    <property type="project" value="InterPro"/>
</dbReference>
<dbReference type="SUPFAM" id="SSF49899">
    <property type="entry name" value="Concanavalin A-like lectins/glucanases"/>
    <property type="match status" value="1"/>
</dbReference>
<dbReference type="Pfam" id="PF06536">
    <property type="entry name" value="Av_adeno_fibre"/>
    <property type="match status" value="1"/>
</dbReference>
<dbReference type="Gene3D" id="2.60.120.200">
    <property type="match status" value="1"/>
</dbReference>
<dbReference type="EMBL" id="MT141447">
    <property type="protein sequence ID" value="QJA61606.1"/>
    <property type="molecule type" value="Genomic_DNA"/>
</dbReference>